<accession>A0A7J3ZLX5</accession>
<evidence type="ECO:0000256" key="4">
    <source>
        <dbReference type="ARBA" id="ARBA00022989"/>
    </source>
</evidence>
<feature type="transmembrane region" description="Helical" evidence="6">
    <location>
        <begin position="151"/>
        <end position="172"/>
    </location>
</feature>
<keyword evidence="2" id="KW-1003">Cell membrane</keyword>
<feature type="transmembrane region" description="Helical" evidence="6">
    <location>
        <begin position="298"/>
        <end position="316"/>
    </location>
</feature>
<feature type="transmembrane region" description="Helical" evidence="6">
    <location>
        <begin position="129"/>
        <end position="145"/>
    </location>
</feature>
<keyword evidence="4 6" id="KW-1133">Transmembrane helix</keyword>
<sequence>MAEAIVPYVLGARILTLSLLISLAATILFPAIGPRGKALALLSCTTLLLPGFAGLLAYYAYKSFSPSITDPTLAVIPQIGRITFFVDGASLPVLIGASFVGGIIALYSLPYMRERLEEMGLDESHLVKYYVLYQLFSASMIGVVLSNNIVIFYLFLELSLVTSFLLINWYGYGDRRRIAILYFVWTHVGAVFFLLGAIIYGLNAGTFDFYTAEGGLLLGYAEKIADTTLFKVALYTMLFGLLVKMAVLGVHFWLPYAHAEAPTPISALLSPVLIGLGGYGIFRIIFTLFGVLPSNLQQFLLFLALATILYGGFNALWERDLKRIFAYSSISQMGYVLLGISTLSSVGVAGSLLHILSHSYGKALLFMIAGVIIYLYHLRDVEKMGGMAHRIPYSAMAAMTGFLTIAGSPPTIGFWSEVLIVGGFVKAYPVLGASHFFALLALLIIGIGLTIAYSFITMKRVFFGTPSSELRARGEESENVYFKGTLLLITVLSMLFFIAFGYLAHESIKVTEIVLGGTR</sequence>
<dbReference type="PRINTS" id="PR01437">
    <property type="entry name" value="NUOXDRDTASE4"/>
</dbReference>
<organism evidence="8">
    <name type="scientific">Fervidicoccus fontis</name>
    <dbReference type="NCBI Taxonomy" id="683846"/>
    <lineage>
        <taxon>Archaea</taxon>
        <taxon>Thermoproteota</taxon>
        <taxon>Thermoprotei</taxon>
        <taxon>Fervidicoccales</taxon>
        <taxon>Fervidicoccaceae</taxon>
        <taxon>Fervidicoccus</taxon>
    </lineage>
</organism>
<keyword evidence="3 6" id="KW-0812">Transmembrane</keyword>
<feature type="transmembrane region" description="Helical" evidence="6">
    <location>
        <begin position="435"/>
        <end position="456"/>
    </location>
</feature>
<comment type="caution">
    <text evidence="8">The sequence shown here is derived from an EMBL/GenBank/DDBJ whole genome shotgun (WGS) entry which is preliminary data.</text>
</comment>
<evidence type="ECO:0000256" key="3">
    <source>
        <dbReference type="ARBA" id="ARBA00022692"/>
    </source>
</evidence>
<feature type="transmembrane region" description="Helical" evidence="6">
    <location>
        <begin position="391"/>
        <end position="415"/>
    </location>
</feature>
<name>A0A7J3ZLX5_9CREN</name>
<feature type="transmembrane region" description="Helical" evidence="6">
    <location>
        <begin position="480"/>
        <end position="504"/>
    </location>
</feature>
<dbReference type="InterPro" id="IPR003918">
    <property type="entry name" value="NADH_UbQ_OxRdtase"/>
</dbReference>
<evidence type="ECO:0000256" key="1">
    <source>
        <dbReference type="ARBA" id="ARBA00004651"/>
    </source>
</evidence>
<dbReference type="GO" id="GO:0005886">
    <property type="term" value="C:plasma membrane"/>
    <property type="evidence" value="ECO:0007669"/>
    <property type="project" value="UniProtKB-SubCell"/>
</dbReference>
<evidence type="ECO:0000256" key="5">
    <source>
        <dbReference type="ARBA" id="ARBA00023136"/>
    </source>
</evidence>
<dbReference type="GO" id="GO:0042773">
    <property type="term" value="P:ATP synthesis coupled electron transport"/>
    <property type="evidence" value="ECO:0007669"/>
    <property type="project" value="InterPro"/>
</dbReference>
<protein>
    <submittedName>
        <fullName evidence="8">NADH dehydrogenase</fullName>
    </submittedName>
</protein>
<dbReference type="Pfam" id="PF00361">
    <property type="entry name" value="Proton_antipo_M"/>
    <property type="match status" value="1"/>
</dbReference>
<proteinExistence type="predicted"/>
<feature type="transmembrane region" description="Helical" evidence="6">
    <location>
        <begin position="266"/>
        <end position="292"/>
    </location>
</feature>
<dbReference type="InterPro" id="IPR050586">
    <property type="entry name" value="CPA3_Na-H_Antiporter_D"/>
</dbReference>
<feature type="transmembrane region" description="Helical" evidence="6">
    <location>
        <begin position="179"/>
        <end position="202"/>
    </location>
</feature>
<feature type="transmembrane region" description="Helical" evidence="6">
    <location>
        <begin position="12"/>
        <end position="32"/>
    </location>
</feature>
<feature type="transmembrane region" description="Helical" evidence="6">
    <location>
        <begin position="89"/>
        <end position="109"/>
    </location>
</feature>
<dbReference type="InterPro" id="IPR001750">
    <property type="entry name" value="ND/Mrp_TM"/>
</dbReference>
<dbReference type="PANTHER" id="PTHR42703">
    <property type="entry name" value="NADH DEHYDROGENASE"/>
    <property type="match status" value="1"/>
</dbReference>
<evidence type="ECO:0000313" key="8">
    <source>
        <dbReference type="EMBL" id="HHQ81073.1"/>
    </source>
</evidence>
<feature type="transmembrane region" description="Helical" evidence="6">
    <location>
        <begin position="363"/>
        <end position="379"/>
    </location>
</feature>
<feature type="domain" description="NADH:quinone oxidoreductase/Mrp antiporter transmembrane" evidence="7">
    <location>
        <begin position="146"/>
        <end position="435"/>
    </location>
</feature>
<dbReference type="AlphaFoldDB" id="A0A7J3ZLX5"/>
<dbReference type="EMBL" id="DRZC01000083">
    <property type="protein sequence ID" value="HHQ81073.1"/>
    <property type="molecule type" value="Genomic_DNA"/>
</dbReference>
<feature type="transmembrane region" description="Helical" evidence="6">
    <location>
        <begin position="39"/>
        <end position="61"/>
    </location>
</feature>
<comment type="subcellular location">
    <subcellularLocation>
        <location evidence="1">Cell membrane</location>
        <topology evidence="1">Multi-pass membrane protein</topology>
    </subcellularLocation>
</comment>
<gene>
    <name evidence="8" type="ORF">ENM78_06470</name>
</gene>
<evidence type="ECO:0000256" key="2">
    <source>
        <dbReference type="ARBA" id="ARBA00022475"/>
    </source>
</evidence>
<keyword evidence="5 6" id="KW-0472">Membrane</keyword>
<dbReference type="GO" id="GO:0008137">
    <property type="term" value="F:NADH dehydrogenase (ubiquinone) activity"/>
    <property type="evidence" value="ECO:0007669"/>
    <property type="project" value="InterPro"/>
</dbReference>
<dbReference type="PANTHER" id="PTHR42703:SF1">
    <property type="entry name" value="NA(+)_H(+) ANTIPORTER SUBUNIT D1"/>
    <property type="match status" value="1"/>
</dbReference>
<reference evidence="8" key="1">
    <citation type="journal article" date="2020" name="mSystems">
        <title>Genome- and Community-Level Interaction Insights into Carbon Utilization and Element Cycling Functions of Hydrothermarchaeota in Hydrothermal Sediment.</title>
        <authorList>
            <person name="Zhou Z."/>
            <person name="Liu Y."/>
            <person name="Xu W."/>
            <person name="Pan J."/>
            <person name="Luo Z.H."/>
            <person name="Li M."/>
        </authorList>
    </citation>
    <scope>NUCLEOTIDE SEQUENCE [LARGE SCALE GENOMIC DNA]</scope>
    <source>
        <strain evidence="8">SpSt-1116</strain>
    </source>
</reference>
<evidence type="ECO:0000256" key="6">
    <source>
        <dbReference type="SAM" id="Phobius"/>
    </source>
</evidence>
<feature type="transmembrane region" description="Helical" evidence="6">
    <location>
        <begin position="232"/>
        <end position="254"/>
    </location>
</feature>
<evidence type="ECO:0000259" key="7">
    <source>
        <dbReference type="Pfam" id="PF00361"/>
    </source>
</evidence>